<dbReference type="InterPro" id="IPR000198">
    <property type="entry name" value="RhoGAP_dom"/>
</dbReference>
<dbReference type="SMART" id="SM00324">
    <property type="entry name" value="RhoGAP"/>
    <property type="match status" value="1"/>
</dbReference>
<dbReference type="SUPFAM" id="SSF56219">
    <property type="entry name" value="DNase I-like"/>
    <property type="match status" value="1"/>
</dbReference>
<dbReference type="InterPro" id="IPR036691">
    <property type="entry name" value="Endo/exonu/phosph_ase_sf"/>
</dbReference>
<accession>A0A7S2LT51</accession>
<dbReference type="Pfam" id="PF21310">
    <property type="entry name" value="OCRL-like_ASH"/>
    <property type="match status" value="1"/>
</dbReference>
<evidence type="ECO:0000256" key="5">
    <source>
        <dbReference type="SAM" id="MobiDB-lite"/>
    </source>
</evidence>
<keyword evidence="4" id="KW-0968">Cytoplasmic vesicle</keyword>
<keyword evidence="3" id="KW-0967">Endosome</keyword>
<dbReference type="GO" id="GO:0004439">
    <property type="term" value="F:phosphatidylinositol-4,5-bisphosphate 5-phosphatase activity"/>
    <property type="evidence" value="ECO:0007669"/>
    <property type="project" value="TreeGrafter"/>
</dbReference>
<protein>
    <recommendedName>
        <fullName evidence="6">Rho-GAP domain-containing protein</fullName>
    </recommendedName>
</protein>
<dbReference type="PROSITE" id="PS50238">
    <property type="entry name" value="RHOGAP"/>
    <property type="match status" value="1"/>
</dbReference>
<dbReference type="InterPro" id="IPR013783">
    <property type="entry name" value="Ig-like_fold"/>
</dbReference>
<dbReference type="InterPro" id="IPR000300">
    <property type="entry name" value="IPPc"/>
</dbReference>
<dbReference type="FunFam" id="2.60.40.10:FF:000132">
    <property type="entry name" value="Inositol polyphosphate 5-phosphatase OCRL-1 isoform b"/>
    <property type="match status" value="1"/>
</dbReference>
<evidence type="ECO:0000256" key="4">
    <source>
        <dbReference type="ARBA" id="ARBA00023329"/>
    </source>
</evidence>
<dbReference type="Gene3D" id="3.60.10.10">
    <property type="entry name" value="Endonuclease/exonuclease/phosphatase"/>
    <property type="match status" value="1"/>
</dbReference>
<evidence type="ECO:0000313" key="7">
    <source>
        <dbReference type="EMBL" id="CAD9614283.1"/>
    </source>
</evidence>
<dbReference type="GO" id="GO:0046856">
    <property type="term" value="P:phosphatidylinositol dephosphorylation"/>
    <property type="evidence" value="ECO:0007669"/>
    <property type="project" value="InterPro"/>
</dbReference>
<evidence type="ECO:0000256" key="2">
    <source>
        <dbReference type="ARBA" id="ARBA00004580"/>
    </source>
</evidence>
<dbReference type="GO" id="GO:0031901">
    <property type="term" value="C:early endosome membrane"/>
    <property type="evidence" value="ECO:0007669"/>
    <property type="project" value="UniProtKB-SubCell"/>
</dbReference>
<dbReference type="GO" id="GO:0007165">
    <property type="term" value="P:signal transduction"/>
    <property type="evidence" value="ECO:0007669"/>
    <property type="project" value="InterPro"/>
</dbReference>
<dbReference type="InterPro" id="IPR008936">
    <property type="entry name" value="Rho_GTPase_activation_prot"/>
</dbReference>
<sequence>MSTGLCARDTSMDPPLRLSQPPQDIETEDGRIRNQEASAKIRDAWIYKQIRTRQEEFTQYKEARILCGTWNVNAKKADIEGVQLSLEHWLGHGVQCDIVAVGFQEIVDLNAVNVAVDNKSLKTSQYWIERIRGTLGADFMMVAERHLVGLLVCVFVKRVHMQRVKYVHVDSVGVGVMGIAGNKGGVSVRLQFYDSTLCIICSHLAAHRENVVGRNADYANILNKTRFDIGLEAVQEVIRSGSLHQWATGTSSVGVLDHDHVFWIGDLNYRIDESIKTEDCLYRAVKGDLQPLIVMDQLNIERARGRVFQGFEEGNITFKPTYKYQPYTDDYETRPEKKLRAPAWCDRILWSSQNPSHMKQLDYSCCSSLKISDHKPVMSTFVAVIKDIVQAKRDAIHQEIIMVIDKYENQSMPIVRLDKLMLDFGEVRYDSKLTLPITITNTGQVLAQFRFVPKLEEVEICKPWIKVSPAYGMLIPGEVTTLEISITLDNATARALNAGEGILNDILVLRLENGRDFYITINGTYARSCFGMSLDELVMYSVPVRTVPLDPAKRLELGIGNSPASLCIPKELWRIVDAIYGRGLQERDLFSVPGLEKEVREIRECLDTGAPFGPFNIHSMTETLVSFLAGLSTPVIPPTLFPTLEVDNTNIIAWSRKLLEELPPISYNVFIYMMSFFREVLLYKDANRVTAAKLARICCECMVLGFSFKTSNEETKNSITRRAGMQIIMDNFITTDSI</sequence>
<dbReference type="EMBL" id="HBGY01033564">
    <property type="protein sequence ID" value="CAD9614283.1"/>
    <property type="molecule type" value="Transcribed_RNA"/>
</dbReference>
<proteinExistence type="predicted"/>
<dbReference type="GO" id="GO:0030670">
    <property type="term" value="C:phagocytic vesicle membrane"/>
    <property type="evidence" value="ECO:0007669"/>
    <property type="project" value="UniProtKB-SubCell"/>
</dbReference>
<dbReference type="PANTHER" id="PTHR11200">
    <property type="entry name" value="INOSITOL 5-PHOSPHATASE"/>
    <property type="match status" value="1"/>
</dbReference>
<dbReference type="SUPFAM" id="SSF48350">
    <property type="entry name" value="GTPase activation domain, GAP"/>
    <property type="match status" value="1"/>
</dbReference>
<dbReference type="Gene3D" id="1.10.555.10">
    <property type="entry name" value="Rho GTPase activation protein"/>
    <property type="match status" value="1"/>
</dbReference>
<evidence type="ECO:0000256" key="3">
    <source>
        <dbReference type="ARBA" id="ARBA00022753"/>
    </source>
</evidence>
<feature type="region of interest" description="Disordered" evidence="5">
    <location>
        <begin position="1"/>
        <end position="24"/>
    </location>
</feature>
<dbReference type="Pfam" id="PF00620">
    <property type="entry name" value="RhoGAP"/>
    <property type="match status" value="1"/>
</dbReference>
<dbReference type="PANTHER" id="PTHR11200:SF300">
    <property type="entry name" value="TYPE II INOSITOL 1,4,5-TRISPHOSPHATE 5-PHOSPHATASE"/>
    <property type="match status" value="1"/>
</dbReference>
<reference evidence="7" key="1">
    <citation type="submission" date="2021-01" db="EMBL/GenBank/DDBJ databases">
        <authorList>
            <person name="Corre E."/>
            <person name="Pelletier E."/>
            <person name="Niang G."/>
            <person name="Scheremetjew M."/>
            <person name="Finn R."/>
            <person name="Kale V."/>
            <person name="Holt S."/>
            <person name="Cochrane G."/>
            <person name="Meng A."/>
            <person name="Brown T."/>
            <person name="Cohen L."/>
        </authorList>
    </citation>
    <scope>NUCLEOTIDE SEQUENCE</scope>
    <source>
        <strain evidence="7">B650</strain>
    </source>
</reference>
<organism evidence="7">
    <name type="scientific">Leptocylindrus danicus</name>
    <dbReference type="NCBI Taxonomy" id="163516"/>
    <lineage>
        <taxon>Eukaryota</taxon>
        <taxon>Sar</taxon>
        <taxon>Stramenopiles</taxon>
        <taxon>Ochrophyta</taxon>
        <taxon>Bacillariophyta</taxon>
        <taxon>Coscinodiscophyceae</taxon>
        <taxon>Chaetocerotophycidae</taxon>
        <taxon>Leptocylindrales</taxon>
        <taxon>Leptocylindraceae</taxon>
        <taxon>Leptocylindrus</taxon>
    </lineage>
</organism>
<dbReference type="InterPro" id="IPR046985">
    <property type="entry name" value="IP5"/>
</dbReference>
<name>A0A7S2LT51_9STRA</name>
<dbReference type="AlphaFoldDB" id="A0A7S2LT51"/>
<comment type="subcellular location">
    <subcellularLocation>
        <location evidence="2">Cytoplasmic vesicle</location>
        <location evidence="2">Phagosome membrane</location>
    </subcellularLocation>
    <subcellularLocation>
        <location evidence="1">Early endosome membrane</location>
    </subcellularLocation>
</comment>
<feature type="domain" description="Rho-GAP" evidence="6">
    <location>
        <begin position="547"/>
        <end position="736"/>
    </location>
</feature>
<gene>
    <name evidence="7" type="ORF">LDAN0321_LOCUS21059</name>
</gene>
<dbReference type="Pfam" id="PF22669">
    <property type="entry name" value="Exo_endo_phos2"/>
    <property type="match status" value="1"/>
</dbReference>
<evidence type="ECO:0000256" key="1">
    <source>
        <dbReference type="ARBA" id="ARBA00004146"/>
    </source>
</evidence>
<dbReference type="InterPro" id="IPR048869">
    <property type="entry name" value="OCRL-1_2_ASH"/>
</dbReference>
<dbReference type="SMART" id="SM00128">
    <property type="entry name" value="IPPc"/>
    <property type="match status" value="1"/>
</dbReference>
<dbReference type="Gene3D" id="2.60.40.10">
    <property type="entry name" value="Immunoglobulins"/>
    <property type="match status" value="1"/>
</dbReference>
<evidence type="ECO:0000259" key="6">
    <source>
        <dbReference type="PROSITE" id="PS50238"/>
    </source>
</evidence>